<accession>A0A0G1M8E4</accession>
<proteinExistence type="predicted"/>
<feature type="transmembrane region" description="Helical" evidence="1">
    <location>
        <begin position="91"/>
        <end position="108"/>
    </location>
</feature>
<keyword evidence="1" id="KW-0812">Transmembrane</keyword>
<sequence>METATTQQIPGKEAFRGQILRQVYRVWLVRKFLPVFLGEIIVLSLLLYQAGRIVFVQRIFENAANVLFNNPGGIINFGVTAFTHASTPAKIFGVAAAVFFALVIRRATQGLLRLILVRENYFGKIEK</sequence>
<feature type="transmembrane region" description="Helical" evidence="1">
    <location>
        <begin position="32"/>
        <end position="55"/>
    </location>
</feature>
<gene>
    <name evidence="2" type="ORF">UX06_C0015G0013</name>
</gene>
<dbReference type="AlphaFoldDB" id="A0A0G1M8E4"/>
<keyword evidence="1" id="KW-0472">Membrane</keyword>
<keyword evidence="1" id="KW-1133">Transmembrane helix</keyword>
<evidence type="ECO:0000313" key="3">
    <source>
        <dbReference type="Proteomes" id="UP000034696"/>
    </source>
</evidence>
<evidence type="ECO:0000313" key="2">
    <source>
        <dbReference type="EMBL" id="KKU04546.1"/>
    </source>
</evidence>
<dbReference type="Proteomes" id="UP000034696">
    <property type="component" value="Unassembled WGS sequence"/>
</dbReference>
<name>A0A0G1M8E4_9BACT</name>
<comment type="caution">
    <text evidence="2">The sequence shown here is derived from an EMBL/GenBank/DDBJ whole genome shotgun (WGS) entry which is preliminary data.</text>
</comment>
<dbReference type="EMBL" id="LCKT01000015">
    <property type="protein sequence ID" value="KKU04546.1"/>
    <property type="molecule type" value="Genomic_DNA"/>
</dbReference>
<protein>
    <submittedName>
        <fullName evidence="2">Uncharacterized protein</fullName>
    </submittedName>
</protein>
<reference evidence="2 3" key="1">
    <citation type="journal article" date="2015" name="Nature">
        <title>rRNA introns, odd ribosomes, and small enigmatic genomes across a large radiation of phyla.</title>
        <authorList>
            <person name="Brown C.T."/>
            <person name="Hug L.A."/>
            <person name="Thomas B.C."/>
            <person name="Sharon I."/>
            <person name="Castelle C.J."/>
            <person name="Singh A."/>
            <person name="Wilkins M.J."/>
            <person name="Williams K.H."/>
            <person name="Banfield J.F."/>
        </authorList>
    </citation>
    <scope>NUCLEOTIDE SEQUENCE [LARGE SCALE GENOMIC DNA]</scope>
</reference>
<evidence type="ECO:0000256" key="1">
    <source>
        <dbReference type="SAM" id="Phobius"/>
    </source>
</evidence>
<organism evidence="2 3">
    <name type="scientific">Candidatus Giovannonibacteria bacterium GW2011_GWA2_45_21</name>
    <dbReference type="NCBI Taxonomy" id="1618649"/>
    <lineage>
        <taxon>Bacteria</taxon>
        <taxon>Candidatus Giovannoniibacteriota</taxon>
    </lineage>
</organism>